<protein>
    <submittedName>
        <fullName evidence="1">Uncharacterized protein</fullName>
    </submittedName>
</protein>
<comment type="caution">
    <text evidence="1">The sequence shown here is derived from an EMBL/GenBank/DDBJ whole genome shotgun (WGS) entry which is preliminary data.</text>
</comment>
<organism evidence="1 2">
    <name type="scientific">Araneus ventricosus</name>
    <name type="common">Orbweaver spider</name>
    <name type="synonym">Epeira ventricosa</name>
    <dbReference type="NCBI Taxonomy" id="182803"/>
    <lineage>
        <taxon>Eukaryota</taxon>
        <taxon>Metazoa</taxon>
        <taxon>Ecdysozoa</taxon>
        <taxon>Arthropoda</taxon>
        <taxon>Chelicerata</taxon>
        <taxon>Arachnida</taxon>
        <taxon>Araneae</taxon>
        <taxon>Araneomorphae</taxon>
        <taxon>Entelegynae</taxon>
        <taxon>Araneoidea</taxon>
        <taxon>Araneidae</taxon>
        <taxon>Araneus</taxon>
    </lineage>
</organism>
<dbReference type="EMBL" id="BGPR01020187">
    <property type="protein sequence ID" value="GBN84013.1"/>
    <property type="molecule type" value="Genomic_DNA"/>
</dbReference>
<dbReference type="Proteomes" id="UP000499080">
    <property type="component" value="Unassembled WGS sequence"/>
</dbReference>
<gene>
    <name evidence="1" type="ORF">AVEN_143920_1</name>
</gene>
<evidence type="ECO:0000313" key="2">
    <source>
        <dbReference type="Proteomes" id="UP000499080"/>
    </source>
</evidence>
<dbReference type="AlphaFoldDB" id="A0A4Y2S811"/>
<evidence type="ECO:0000313" key="1">
    <source>
        <dbReference type="EMBL" id="GBN84013.1"/>
    </source>
</evidence>
<sequence>MEPTPKVNMRSRNLPFWDFQLSFCFSEMRLHRSRKKILRKEAIYSFSRRGRGIKIARGVNKYRGKRVQSHRTMCLNKVEKSENNPQILIKLEGFSA</sequence>
<accession>A0A4Y2S811</accession>
<keyword evidence="2" id="KW-1185">Reference proteome</keyword>
<name>A0A4Y2S811_ARAVE</name>
<proteinExistence type="predicted"/>
<reference evidence="1 2" key="1">
    <citation type="journal article" date="2019" name="Sci. Rep.">
        <title>Orb-weaving spider Araneus ventricosus genome elucidates the spidroin gene catalogue.</title>
        <authorList>
            <person name="Kono N."/>
            <person name="Nakamura H."/>
            <person name="Ohtoshi R."/>
            <person name="Moran D.A.P."/>
            <person name="Shinohara A."/>
            <person name="Yoshida Y."/>
            <person name="Fujiwara M."/>
            <person name="Mori M."/>
            <person name="Tomita M."/>
            <person name="Arakawa K."/>
        </authorList>
    </citation>
    <scope>NUCLEOTIDE SEQUENCE [LARGE SCALE GENOMIC DNA]</scope>
</reference>